<evidence type="ECO:0000256" key="4">
    <source>
        <dbReference type="ARBA" id="ARBA00022771"/>
    </source>
</evidence>
<dbReference type="Gene3D" id="3.30.160.60">
    <property type="entry name" value="Classic Zinc Finger"/>
    <property type="match status" value="3"/>
</dbReference>
<keyword evidence="11" id="KW-1185">Reference proteome</keyword>
<evidence type="ECO:0000259" key="9">
    <source>
        <dbReference type="PROSITE" id="PS50157"/>
    </source>
</evidence>
<dbReference type="GeneID" id="111245751"/>
<dbReference type="Pfam" id="PF00096">
    <property type="entry name" value="zf-C2H2"/>
    <property type="match status" value="3"/>
</dbReference>
<dbReference type="RefSeq" id="XP_022650201.1">
    <property type="nucleotide sequence ID" value="XM_022794466.1"/>
</dbReference>
<dbReference type="Proteomes" id="UP000594260">
    <property type="component" value="Unplaced"/>
</dbReference>
<feature type="region of interest" description="Disordered" evidence="8">
    <location>
        <begin position="137"/>
        <end position="217"/>
    </location>
</feature>
<proteinExistence type="predicted"/>
<dbReference type="InterPro" id="IPR013087">
    <property type="entry name" value="Znf_C2H2_type"/>
</dbReference>
<feature type="region of interest" description="Disordered" evidence="8">
    <location>
        <begin position="76"/>
        <end position="116"/>
    </location>
</feature>
<feature type="region of interest" description="Disordered" evidence="8">
    <location>
        <begin position="426"/>
        <end position="452"/>
    </location>
</feature>
<evidence type="ECO:0000313" key="11">
    <source>
        <dbReference type="Proteomes" id="UP000594260"/>
    </source>
</evidence>
<accession>A0A7M7JCW7</accession>
<keyword evidence="2" id="KW-0479">Metal-binding</keyword>
<evidence type="ECO:0000256" key="7">
    <source>
        <dbReference type="PROSITE-ProRule" id="PRU00042"/>
    </source>
</evidence>
<evidence type="ECO:0000313" key="10">
    <source>
        <dbReference type="EnsemblMetazoa" id="XP_022650201"/>
    </source>
</evidence>
<feature type="compositionally biased region" description="Low complexity" evidence="8">
    <location>
        <begin position="143"/>
        <end position="163"/>
    </location>
</feature>
<feature type="domain" description="C2H2-type" evidence="9">
    <location>
        <begin position="376"/>
        <end position="405"/>
    </location>
</feature>
<evidence type="ECO:0000256" key="6">
    <source>
        <dbReference type="ARBA" id="ARBA00023242"/>
    </source>
</evidence>
<keyword evidence="6" id="KW-0539">Nucleus</keyword>
<dbReference type="PANTHER" id="PTHR23235">
    <property type="entry name" value="KRUEPPEL-LIKE TRANSCRIPTION FACTOR"/>
    <property type="match status" value="1"/>
</dbReference>
<keyword evidence="4 7" id="KW-0863">Zinc-finger</keyword>
<dbReference type="GO" id="GO:0000981">
    <property type="term" value="F:DNA-binding transcription factor activity, RNA polymerase II-specific"/>
    <property type="evidence" value="ECO:0007669"/>
    <property type="project" value="TreeGrafter"/>
</dbReference>
<evidence type="ECO:0000256" key="3">
    <source>
        <dbReference type="ARBA" id="ARBA00022737"/>
    </source>
</evidence>
<reference evidence="10" key="1">
    <citation type="submission" date="2021-01" db="UniProtKB">
        <authorList>
            <consortium name="EnsemblMetazoa"/>
        </authorList>
    </citation>
    <scope>IDENTIFICATION</scope>
</reference>
<dbReference type="OrthoDB" id="4748970at2759"/>
<dbReference type="KEGG" id="vde:111245751"/>
<dbReference type="SMART" id="SM00355">
    <property type="entry name" value="ZnF_C2H2"/>
    <property type="match status" value="3"/>
</dbReference>
<feature type="domain" description="C2H2-type" evidence="9">
    <location>
        <begin position="406"/>
        <end position="433"/>
    </location>
</feature>
<comment type="subcellular location">
    <subcellularLocation>
        <location evidence="1">Nucleus</location>
    </subcellularLocation>
</comment>
<evidence type="ECO:0000256" key="2">
    <source>
        <dbReference type="ARBA" id="ARBA00022723"/>
    </source>
</evidence>
<keyword evidence="5" id="KW-0862">Zinc</keyword>
<dbReference type="PANTHER" id="PTHR23235:SF166">
    <property type="entry name" value="DENDRITIC ARBOR REDUCTION PROTEIN 1"/>
    <property type="match status" value="1"/>
</dbReference>
<feature type="domain" description="C2H2-type" evidence="9">
    <location>
        <begin position="346"/>
        <end position="375"/>
    </location>
</feature>
<dbReference type="PROSITE" id="PS00028">
    <property type="entry name" value="ZINC_FINGER_C2H2_1"/>
    <property type="match status" value="3"/>
</dbReference>
<dbReference type="PROSITE" id="PS50157">
    <property type="entry name" value="ZINC_FINGER_C2H2_2"/>
    <property type="match status" value="3"/>
</dbReference>
<sequence>MCDLATFGSTLSVVVPPCGATVSADDQIVPDAAAILSATGTTPLFNQHQHSPHNMLHGAALTGQSLSERWVYIHSHSGHTTPPQPSPLRGPWTPSAHHPASDANSVNHNSLKLTDSSGNMLNHATYPVGPVYQAQGGQSPFWPSSSPAAQSLSLSPPSSMLPTLEPPCPSPDYNKLRGYGPTVPQDKSSARLGSYPSGDGSKPARVSYPSSTVPESNKRYAPQIDDFFLQHEPSYYIPAQLHHQQQQHASVEQAEQASFPHAHVPNNTFWSATEQSTLVPKLETESSYPISCWPPVSCPASLSPPAVPPQISPSARVPTTALPQTTITPRTYNRRNNPDLEKRRIHHCDFPGCDKVYTKSSHLKAHQRIHTGEKPYRCHWNDCQWRFARSDELTRHYRKHTGAKPFRCQVCGRSFARSDHLALHMKRHQPKSPRGAPGVLNSHSTNLGVTSL</sequence>
<dbReference type="SUPFAM" id="SSF57667">
    <property type="entry name" value="beta-beta-alpha zinc fingers"/>
    <property type="match status" value="2"/>
</dbReference>
<dbReference type="GO" id="GO:0000978">
    <property type="term" value="F:RNA polymerase II cis-regulatory region sequence-specific DNA binding"/>
    <property type="evidence" value="ECO:0007669"/>
    <property type="project" value="TreeGrafter"/>
</dbReference>
<dbReference type="InParanoid" id="A0A7M7JCW7"/>
<keyword evidence="3" id="KW-0677">Repeat</keyword>
<evidence type="ECO:0000256" key="5">
    <source>
        <dbReference type="ARBA" id="ARBA00022833"/>
    </source>
</evidence>
<feature type="compositionally biased region" description="Polar residues" evidence="8">
    <location>
        <begin position="441"/>
        <end position="452"/>
    </location>
</feature>
<dbReference type="FunFam" id="3.30.160.60:FF:000021">
    <property type="entry name" value="Basic krueppel-like factor 3"/>
    <property type="match status" value="1"/>
</dbReference>
<dbReference type="InterPro" id="IPR036236">
    <property type="entry name" value="Znf_C2H2_sf"/>
</dbReference>
<evidence type="ECO:0000256" key="1">
    <source>
        <dbReference type="ARBA" id="ARBA00004123"/>
    </source>
</evidence>
<dbReference type="AlphaFoldDB" id="A0A7M7JCW7"/>
<dbReference type="FunFam" id="3.30.160.60:FF:000018">
    <property type="entry name" value="Krueppel-like factor 15"/>
    <property type="match status" value="1"/>
</dbReference>
<protein>
    <recommendedName>
        <fullName evidence="9">C2H2-type domain-containing protein</fullName>
    </recommendedName>
</protein>
<evidence type="ECO:0000256" key="8">
    <source>
        <dbReference type="SAM" id="MobiDB-lite"/>
    </source>
</evidence>
<dbReference type="GO" id="GO:0008270">
    <property type="term" value="F:zinc ion binding"/>
    <property type="evidence" value="ECO:0007669"/>
    <property type="project" value="UniProtKB-KW"/>
</dbReference>
<name>A0A7M7JCW7_VARDE</name>
<organism evidence="10 11">
    <name type="scientific">Varroa destructor</name>
    <name type="common">Honeybee mite</name>
    <dbReference type="NCBI Taxonomy" id="109461"/>
    <lineage>
        <taxon>Eukaryota</taxon>
        <taxon>Metazoa</taxon>
        <taxon>Ecdysozoa</taxon>
        <taxon>Arthropoda</taxon>
        <taxon>Chelicerata</taxon>
        <taxon>Arachnida</taxon>
        <taxon>Acari</taxon>
        <taxon>Parasitiformes</taxon>
        <taxon>Mesostigmata</taxon>
        <taxon>Gamasina</taxon>
        <taxon>Dermanyssoidea</taxon>
        <taxon>Varroidae</taxon>
        <taxon>Varroa</taxon>
    </lineage>
</organism>
<dbReference type="OMA" id="NTFWSAT"/>
<dbReference type="EnsemblMetazoa" id="XM_022794466">
    <property type="protein sequence ID" value="XP_022650201"/>
    <property type="gene ID" value="LOC111245751"/>
</dbReference>
<dbReference type="FunFam" id="3.30.160.60:FF:000624">
    <property type="entry name" value="zinc finger protein 697"/>
    <property type="match status" value="1"/>
</dbReference>
<feature type="compositionally biased region" description="Polar residues" evidence="8">
    <location>
        <begin position="102"/>
        <end position="116"/>
    </location>
</feature>
<dbReference type="GO" id="GO:0005634">
    <property type="term" value="C:nucleus"/>
    <property type="evidence" value="ECO:0007669"/>
    <property type="project" value="UniProtKB-SubCell"/>
</dbReference>